<feature type="region of interest" description="Disordered" evidence="1">
    <location>
        <begin position="125"/>
        <end position="272"/>
    </location>
</feature>
<feature type="region of interest" description="Disordered" evidence="1">
    <location>
        <begin position="556"/>
        <end position="601"/>
    </location>
</feature>
<feature type="compositionally biased region" description="Acidic residues" evidence="1">
    <location>
        <begin position="137"/>
        <end position="146"/>
    </location>
</feature>
<feature type="compositionally biased region" description="Low complexity" evidence="1">
    <location>
        <begin position="207"/>
        <end position="229"/>
    </location>
</feature>
<feature type="compositionally biased region" description="Basic residues" evidence="1">
    <location>
        <begin position="169"/>
        <end position="180"/>
    </location>
</feature>
<sequence length="1196" mass="138251">ELWKARYKTNKNNRLRNLRREKSNPEILPRTQRWKRKCDYDYRPNSKNVFMFPSALHLHLQPNDQKSNKHKVDGARYSKKRELKDKDKGRQLRLDAKLPFVPSQSEQEEYLFRYLFDDDDYADSDSSLSLSTGEAADANDLDDNDNDINNNNEKKRGERQDFVEYVPLKHGRSKEKRKVNRQTGTPHVQDDSHVSIKRHSTEMREVATTTTAPTTPTTPTTPTATTTTTNRRRLTRSNSATSSDLAKVGASSKNSKHRSTTTGGSKRRPIGPYRGHVYAKKEWIEEEFGANAKTLYEFVVKKKDKWARDQPRTLILDISMQVLRVKDKSGKTHKEHLVSSICSFEDVYHPKQPDTQLRVLFQKTVGAVAKFQEKLNLLNKRNDNDTSKWDKQQHHHVQSLPEDALASPLSESEASPITPVNGGDAISTMQSITLDTSLAMQDGSEYTGVASTQVVYLIQYTSWGQLKTRTMIVHLIEKVVRLFGEKRKCTNEISVKMIATIELVNHVTVELVFTSKIKPMKIKFQSNNDLWYFIEQVRFLNSKVLLQQQHDLEMAKTKHQSYDDANETQDKSNDNANDHDTDNHNGQDNDDHEDGDTAPATIEHNPLYQSFTGPQHDPFFDFESNSNPDLFRYPVLRLIRTSPSKGASADKKYTWKQHRRVIYLDLKNHIIRMKTVGEHLKDYQFSDVVLLEKSYSNPNQLHMTMNYTIAASVKIRDYWYEFISPRAREEFVGRLISALPRGGRTSERDTVSALPTEGRETKTEISPLGIFVRFCLLKKKNTYQMCTHTHTHTHITKKERLSSLRTIASDQSNQVYSTTHKSTRMSAARLSLMVGSWNVAASEPKMSNLEQWFPSADVQPHDMYVIGLQECSTNTRQRWEHSLLKHIDRGHKDYVIFHRSWILQIGCIVIVHRAHVAKISHLQNQEVATGKGNMIGNKGAAVISFQFQETSFCFICCHLAARAEMYEKRAKDVFRIIKMLSVGRPGLDVLHQFHHVIFFGDMNYRVGKEFDKVCDLIKKEKWIDIVQYDQLAFQMQKKQVFDGFKEGMIDFAPTYRWERDENVISNKREQAPSYCDRILYTSLDDTYDLRQYVYKNAPNAFGSDHRPVWSVFTFVPRMPYFTNATHFQMIGDDNPNTVNEIIIESTRIDLVDLKASFVGVSGLSIHDELHATFHHYYTEKPREEEEGEDFNKQINK</sequence>
<dbReference type="OrthoDB" id="62798at2759"/>
<dbReference type="InterPro" id="IPR046985">
    <property type="entry name" value="IP5"/>
</dbReference>
<evidence type="ECO:0000313" key="4">
    <source>
        <dbReference type="Proteomes" id="UP000023152"/>
    </source>
</evidence>
<organism evidence="3 4">
    <name type="scientific">Reticulomyxa filosa</name>
    <dbReference type="NCBI Taxonomy" id="46433"/>
    <lineage>
        <taxon>Eukaryota</taxon>
        <taxon>Sar</taxon>
        <taxon>Rhizaria</taxon>
        <taxon>Retaria</taxon>
        <taxon>Foraminifera</taxon>
        <taxon>Monothalamids</taxon>
        <taxon>Reticulomyxidae</taxon>
        <taxon>Reticulomyxa</taxon>
    </lineage>
</organism>
<dbReference type="EMBL" id="ASPP01011809">
    <property type="protein sequence ID" value="ETO21252.1"/>
    <property type="molecule type" value="Genomic_DNA"/>
</dbReference>
<feature type="compositionally biased region" description="Basic and acidic residues" evidence="1">
    <location>
        <begin position="66"/>
        <end position="90"/>
    </location>
</feature>
<name>X6N7G4_RETFI</name>
<dbReference type="Pfam" id="PF22669">
    <property type="entry name" value="Exo_endo_phos2"/>
    <property type="match status" value="1"/>
</dbReference>
<dbReference type="Gene3D" id="3.60.10.10">
    <property type="entry name" value="Endonuclease/exonuclease/phosphatase"/>
    <property type="match status" value="1"/>
</dbReference>
<feature type="compositionally biased region" description="Basic and acidic residues" evidence="1">
    <location>
        <begin position="556"/>
        <end position="589"/>
    </location>
</feature>
<evidence type="ECO:0000259" key="2">
    <source>
        <dbReference type="SMART" id="SM00128"/>
    </source>
</evidence>
<proteinExistence type="predicted"/>
<keyword evidence="4" id="KW-1185">Reference proteome</keyword>
<feature type="domain" description="Inositol polyphosphate-related phosphatase" evidence="2">
    <location>
        <begin position="828"/>
        <end position="1120"/>
    </location>
</feature>
<evidence type="ECO:0000313" key="3">
    <source>
        <dbReference type="EMBL" id="ETO21252.1"/>
    </source>
</evidence>
<feature type="non-terminal residue" evidence="3">
    <location>
        <position position="1"/>
    </location>
</feature>
<accession>X6N7G4</accession>
<dbReference type="InterPro" id="IPR036691">
    <property type="entry name" value="Endo/exonu/phosph_ase_sf"/>
</dbReference>
<dbReference type="AlphaFoldDB" id="X6N7G4"/>
<feature type="compositionally biased region" description="Basic and acidic residues" evidence="1">
    <location>
        <begin position="188"/>
        <end position="205"/>
    </location>
</feature>
<feature type="region of interest" description="Disordered" evidence="1">
    <location>
        <begin position="382"/>
        <end position="421"/>
    </location>
</feature>
<gene>
    <name evidence="3" type="ORF">RFI_15953</name>
</gene>
<comment type="caution">
    <text evidence="3">The sequence shown here is derived from an EMBL/GenBank/DDBJ whole genome shotgun (WGS) entry which is preliminary data.</text>
</comment>
<feature type="compositionally biased region" description="Basic residues" evidence="1">
    <location>
        <begin position="254"/>
        <end position="269"/>
    </location>
</feature>
<feature type="compositionally biased region" description="Low complexity" evidence="1">
    <location>
        <begin position="125"/>
        <end position="136"/>
    </location>
</feature>
<dbReference type="SUPFAM" id="SSF56219">
    <property type="entry name" value="DNase I-like"/>
    <property type="match status" value="1"/>
</dbReference>
<dbReference type="Proteomes" id="UP000023152">
    <property type="component" value="Unassembled WGS sequence"/>
</dbReference>
<dbReference type="GO" id="GO:0004439">
    <property type="term" value="F:phosphatidylinositol-4,5-bisphosphate 5-phosphatase activity"/>
    <property type="evidence" value="ECO:0007669"/>
    <property type="project" value="TreeGrafter"/>
</dbReference>
<dbReference type="SMART" id="SM00128">
    <property type="entry name" value="IPPc"/>
    <property type="match status" value="1"/>
</dbReference>
<feature type="compositionally biased region" description="Basic and acidic residues" evidence="1">
    <location>
        <begin position="382"/>
        <end position="392"/>
    </location>
</feature>
<dbReference type="PANTHER" id="PTHR11200">
    <property type="entry name" value="INOSITOL 5-PHOSPHATASE"/>
    <property type="match status" value="1"/>
</dbReference>
<evidence type="ECO:0000256" key="1">
    <source>
        <dbReference type="SAM" id="MobiDB-lite"/>
    </source>
</evidence>
<dbReference type="InterPro" id="IPR000300">
    <property type="entry name" value="IPPc"/>
</dbReference>
<dbReference type="GO" id="GO:0046856">
    <property type="term" value="P:phosphatidylinositol dephosphorylation"/>
    <property type="evidence" value="ECO:0007669"/>
    <property type="project" value="InterPro"/>
</dbReference>
<reference evidence="3 4" key="1">
    <citation type="journal article" date="2013" name="Curr. Biol.">
        <title>The Genome of the Foraminiferan Reticulomyxa filosa.</title>
        <authorList>
            <person name="Glockner G."/>
            <person name="Hulsmann N."/>
            <person name="Schleicher M."/>
            <person name="Noegel A.A."/>
            <person name="Eichinger L."/>
            <person name="Gallinger C."/>
            <person name="Pawlowski J."/>
            <person name="Sierra R."/>
            <person name="Euteneuer U."/>
            <person name="Pillet L."/>
            <person name="Moustafa A."/>
            <person name="Platzer M."/>
            <person name="Groth M."/>
            <person name="Szafranski K."/>
            <person name="Schliwa M."/>
        </authorList>
    </citation>
    <scope>NUCLEOTIDE SEQUENCE [LARGE SCALE GENOMIC DNA]</scope>
</reference>
<feature type="compositionally biased region" description="Basic and acidic residues" evidence="1">
    <location>
        <begin position="152"/>
        <end position="162"/>
    </location>
</feature>
<protein>
    <recommendedName>
        <fullName evidence="2">Inositol polyphosphate-related phosphatase domain-containing protein</fullName>
    </recommendedName>
</protein>
<feature type="region of interest" description="Disordered" evidence="1">
    <location>
        <begin position="61"/>
        <end position="90"/>
    </location>
</feature>
<feature type="compositionally biased region" description="Low complexity" evidence="1">
    <location>
        <begin position="404"/>
        <end position="416"/>
    </location>
</feature>